<dbReference type="PANTHER" id="PTHR30023:SF0">
    <property type="entry name" value="PENICILLIN-SENSITIVE CARBOXYPEPTIDASE A"/>
    <property type="match status" value="1"/>
</dbReference>
<dbReference type="PRINTS" id="PR00922">
    <property type="entry name" value="DADACBPTASE3"/>
</dbReference>
<sequence length="434" mass="49279">MGLLGAIVLIATQYSCSPGLRKGKLRQIFKHSAIVNDHFTGFALYDMDAQKMVYQLNADKYFTPASNTKLYTFYTCLKMLSDSIPALKYVNRNDSLIFWATGDPSFLHTDLKGVNAFNLLKNSPAKLYFSSGSYTGDFYGNGWPYGDYNDYYQAEINELPVEDNVAVVYADADGTLKIKPTYLQPLLKCDSTLKLNVFRVQRNILNNDFVYPAMRIPKRYRAEIPWKVSTALQLALLKDTLKREITEVNLPMPTAARTIYNAQADTVYRRMLQPSDNFIAEQLLLVCSSTRFKTLSPDSVINYSINHYLNDLPDKPQWVDGSGLSRKDLFTPRDMIALLQKIAAEVKDENLLHSLMPAGGVVGTIKNAYKTDNGKAFVWAKTGSLANNHNQSGYLVTRKGKRLAFAFMNNNFTRPTREIRDEMVRIITYIHENY</sequence>
<dbReference type="SUPFAM" id="SSF56601">
    <property type="entry name" value="beta-lactamase/transpeptidase-like"/>
    <property type="match status" value="1"/>
</dbReference>
<dbReference type="InterPro" id="IPR000667">
    <property type="entry name" value="Peptidase_S13"/>
</dbReference>
<dbReference type="EMBL" id="RBKU01000001">
    <property type="protein sequence ID" value="RKR81287.1"/>
    <property type="molecule type" value="Genomic_DNA"/>
</dbReference>
<reference evidence="3 4" key="1">
    <citation type="submission" date="2018-10" db="EMBL/GenBank/DDBJ databases">
        <title>Genomic Encyclopedia of Archaeal and Bacterial Type Strains, Phase II (KMG-II): from individual species to whole genera.</title>
        <authorList>
            <person name="Goeker M."/>
        </authorList>
    </citation>
    <scope>NUCLEOTIDE SEQUENCE [LARGE SCALE GENOMIC DNA]</scope>
    <source>
        <strain evidence="3 4">DSM 18602</strain>
    </source>
</reference>
<evidence type="ECO:0000313" key="3">
    <source>
        <dbReference type="EMBL" id="RKR81287.1"/>
    </source>
</evidence>
<protein>
    <submittedName>
        <fullName evidence="3">D-alanyl-D-alanine carboxypeptidase/D-alanyl-D-alanine-endopeptidase (Penicillin-binding protein 4)</fullName>
    </submittedName>
</protein>
<keyword evidence="2" id="KW-0378">Hydrolase</keyword>
<evidence type="ECO:0000256" key="2">
    <source>
        <dbReference type="ARBA" id="ARBA00022801"/>
    </source>
</evidence>
<keyword evidence="4" id="KW-1185">Reference proteome</keyword>
<dbReference type="GO" id="GO:0004185">
    <property type="term" value="F:serine-type carboxypeptidase activity"/>
    <property type="evidence" value="ECO:0007669"/>
    <property type="project" value="InterPro"/>
</dbReference>
<comment type="similarity">
    <text evidence="1">Belongs to the peptidase S13 family.</text>
</comment>
<dbReference type="GO" id="GO:0006508">
    <property type="term" value="P:proteolysis"/>
    <property type="evidence" value="ECO:0007669"/>
    <property type="project" value="InterPro"/>
</dbReference>
<accession>A0A495IX38</accession>
<comment type="caution">
    <text evidence="3">The sequence shown here is derived from an EMBL/GenBank/DDBJ whole genome shotgun (WGS) entry which is preliminary data.</text>
</comment>
<keyword evidence="3" id="KW-0645">Protease</keyword>
<name>A0A495IX38_9SPHI</name>
<evidence type="ECO:0000256" key="1">
    <source>
        <dbReference type="ARBA" id="ARBA00006096"/>
    </source>
</evidence>
<dbReference type="Proteomes" id="UP000268007">
    <property type="component" value="Unassembled WGS sequence"/>
</dbReference>
<dbReference type="PANTHER" id="PTHR30023">
    <property type="entry name" value="D-ALANYL-D-ALANINE CARBOXYPEPTIDASE"/>
    <property type="match status" value="1"/>
</dbReference>
<dbReference type="Gene3D" id="3.40.710.10">
    <property type="entry name" value="DD-peptidase/beta-lactamase superfamily"/>
    <property type="match status" value="2"/>
</dbReference>
<dbReference type="InterPro" id="IPR012338">
    <property type="entry name" value="Beta-lactam/transpept-like"/>
</dbReference>
<dbReference type="GO" id="GO:0000270">
    <property type="term" value="P:peptidoglycan metabolic process"/>
    <property type="evidence" value="ECO:0007669"/>
    <property type="project" value="TreeGrafter"/>
</dbReference>
<organism evidence="3 4">
    <name type="scientific">Mucilaginibacter gracilis</name>
    <dbReference type="NCBI Taxonomy" id="423350"/>
    <lineage>
        <taxon>Bacteria</taxon>
        <taxon>Pseudomonadati</taxon>
        <taxon>Bacteroidota</taxon>
        <taxon>Sphingobacteriia</taxon>
        <taxon>Sphingobacteriales</taxon>
        <taxon>Sphingobacteriaceae</taxon>
        <taxon>Mucilaginibacter</taxon>
    </lineage>
</organism>
<dbReference type="Pfam" id="PF02113">
    <property type="entry name" value="Peptidase_S13"/>
    <property type="match status" value="2"/>
</dbReference>
<dbReference type="AlphaFoldDB" id="A0A495IX38"/>
<proteinExistence type="inferred from homology"/>
<gene>
    <name evidence="3" type="ORF">BDD43_1432</name>
</gene>
<evidence type="ECO:0000313" key="4">
    <source>
        <dbReference type="Proteomes" id="UP000268007"/>
    </source>
</evidence>
<keyword evidence="3" id="KW-0121">Carboxypeptidase</keyword>